<name>A0A8S3IA92_9BILA</name>
<gene>
    <name evidence="1" type="ORF">GIL414_LOCUS74629</name>
</gene>
<comment type="caution">
    <text evidence="1">The sequence shown here is derived from an EMBL/GenBank/DDBJ whole genome shotgun (WGS) entry which is preliminary data.</text>
</comment>
<evidence type="ECO:0000313" key="1">
    <source>
        <dbReference type="EMBL" id="CAF5195311.1"/>
    </source>
</evidence>
<proteinExistence type="predicted"/>
<organism evidence="1 2">
    <name type="scientific">Rotaria magnacalcarata</name>
    <dbReference type="NCBI Taxonomy" id="392030"/>
    <lineage>
        <taxon>Eukaryota</taxon>
        <taxon>Metazoa</taxon>
        <taxon>Spiralia</taxon>
        <taxon>Gnathifera</taxon>
        <taxon>Rotifera</taxon>
        <taxon>Eurotatoria</taxon>
        <taxon>Bdelloidea</taxon>
        <taxon>Philodinida</taxon>
        <taxon>Philodinidae</taxon>
        <taxon>Rotaria</taxon>
    </lineage>
</organism>
<evidence type="ECO:0008006" key="3">
    <source>
        <dbReference type="Google" id="ProtNLM"/>
    </source>
</evidence>
<sequence>MFSDETSADTAMETMNGQEIALVRIRIVESDKSVDSTTASVVHRKRQKV</sequence>
<protein>
    <recommendedName>
        <fullName evidence="3">RRM domain-containing protein</fullName>
    </recommendedName>
</protein>
<accession>A0A8S3IA92</accession>
<feature type="non-terminal residue" evidence="1">
    <location>
        <position position="49"/>
    </location>
</feature>
<dbReference type="AlphaFoldDB" id="A0A8S3IA92"/>
<evidence type="ECO:0000313" key="2">
    <source>
        <dbReference type="Proteomes" id="UP000681720"/>
    </source>
</evidence>
<reference evidence="1" key="1">
    <citation type="submission" date="2021-02" db="EMBL/GenBank/DDBJ databases">
        <authorList>
            <person name="Nowell W R."/>
        </authorList>
    </citation>
    <scope>NUCLEOTIDE SEQUENCE</scope>
</reference>
<dbReference type="EMBL" id="CAJOBJ010341252">
    <property type="protein sequence ID" value="CAF5195311.1"/>
    <property type="molecule type" value="Genomic_DNA"/>
</dbReference>
<dbReference type="Proteomes" id="UP000681720">
    <property type="component" value="Unassembled WGS sequence"/>
</dbReference>